<dbReference type="Proteomes" id="UP000238811">
    <property type="component" value="Unassembled WGS sequence"/>
</dbReference>
<proteinExistence type="predicted"/>
<reference evidence="3 4" key="1">
    <citation type="submission" date="2017-09" db="EMBL/GenBank/DDBJ databases">
        <title>Reassesment of A. cryaerophilus.</title>
        <authorList>
            <person name="Perez-Cataluna A."/>
            <person name="Collado L."/>
            <person name="Salgado O."/>
            <person name="Lefinanco V."/>
            <person name="Figueras M.J."/>
        </authorList>
    </citation>
    <scope>NUCLEOTIDE SEQUENCE [LARGE SCALE GENOMIC DNA]</scope>
    <source>
        <strain evidence="2 3">LMG 10229</strain>
        <strain evidence="1 4">LMG 9861</strain>
    </source>
</reference>
<sequence length="104" mass="12196">MEIGRVAQIDNAKENYEIKTKQVSSVEEKVKTIQEDEYKKNASKEPTSELNEVILDNIKFGYNRESKDFFVKITRGDIENKYPTEDMMKIKAFLIEELEKSIKN</sequence>
<dbReference type="Proteomes" id="UP000239065">
    <property type="component" value="Unassembled WGS sequence"/>
</dbReference>
<protein>
    <submittedName>
        <fullName evidence="1">Flagellin</fullName>
    </submittedName>
</protein>
<dbReference type="RefSeq" id="WP_105908708.1">
    <property type="nucleotide sequence ID" value="NZ_JAMXDN010000001.1"/>
</dbReference>
<organism evidence="1 4">
    <name type="scientific">Aliarcobacter cryaerophilus</name>
    <dbReference type="NCBI Taxonomy" id="28198"/>
    <lineage>
        <taxon>Bacteria</taxon>
        <taxon>Pseudomonadati</taxon>
        <taxon>Campylobacterota</taxon>
        <taxon>Epsilonproteobacteria</taxon>
        <taxon>Campylobacterales</taxon>
        <taxon>Arcobacteraceae</taxon>
        <taxon>Aliarcobacter</taxon>
    </lineage>
</organism>
<evidence type="ECO:0000313" key="3">
    <source>
        <dbReference type="Proteomes" id="UP000238811"/>
    </source>
</evidence>
<keyword evidence="1" id="KW-0966">Cell projection</keyword>
<gene>
    <name evidence="2" type="ORF">CJ668_06570</name>
    <name evidence="1" type="ORF">CJ669_03430</name>
</gene>
<accession>A0A2S9SQ26</accession>
<comment type="caution">
    <text evidence="1">The sequence shown here is derived from an EMBL/GenBank/DDBJ whole genome shotgun (WGS) entry which is preliminary data.</text>
</comment>
<evidence type="ECO:0000313" key="1">
    <source>
        <dbReference type="EMBL" id="PRM88697.1"/>
    </source>
</evidence>
<dbReference type="AlphaFoldDB" id="A0A2S9SQ26"/>
<keyword evidence="1" id="KW-0282">Flagellum</keyword>
<dbReference type="EMBL" id="NXGJ01000002">
    <property type="protein sequence ID" value="PRM88697.1"/>
    <property type="molecule type" value="Genomic_DNA"/>
</dbReference>
<keyword evidence="1" id="KW-0969">Cilium</keyword>
<evidence type="ECO:0000313" key="2">
    <source>
        <dbReference type="EMBL" id="PRN00513.1"/>
    </source>
</evidence>
<name>A0A2S9SQ26_9BACT</name>
<evidence type="ECO:0000313" key="4">
    <source>
        <dbReference type="Proteomes" id="UP000239065"/>
    </source>
</evidence>
<dbReference type="EMBL" id="NXGD01000006">
    <property type="protein sequence ID" value="PRN00513.1"/>
    <property type="molecule type" value="Genomic_DNA"/>
</dbReference>